<proteinExistence type="predicted"/>
<sequence length="225" mass="25540">MKFKNIFFDFLKVLLWVVIFYSGSLYADGYLFLNLQNYQPAANNFSPYFFERNSVTGDLVKVIDTDNSFQFKTYNLKLGADGIGSYRAEVRPVLLEWEKKVNPFEDDSDSSYLSGSLARNIEAELQEDLAVEVHIAIYKGRIEAISYVQNTTAEAPEIETIIANPWGMTEDQTSHVKGAGSSLLDNVLTDFKNRGAQKVQLYSVKDRYYLDRGWQRGSSDQGACE</sequence>
<accession>A0A1J5TUG0</accession>
<dbReference type="Proteomes" id="UP000182798">
    <property type="component" value="Unassembled WGS sequence"/>
</dbReference>
<evidence type="ECO:0000313" key="1">
    <source>
        <dbReference type="EMBL" id="OIR24450.1"/>
    </source>
</evidence>
<evidence type="ECO:0000313" key="2">
    <source>
        <dbReference type="Proteomes" id="UP000182798"/>
    </source>
</evidence>
<comment type="caution">
    <text evidence="1">The sequence shown here is derived from an EMBL/GenBank/DDBJ whole genome shotgun (WGS) entry which is preliminary data.</text>
</comment>
<name>A0A1J5TUG0_9GAMM</name>
<gene>
    <name evidence="1" type="ORF">BGC33_03630</name>
</gene>
<protein>
    <submittedName>
        <fullName evidence="1">Uncharacterized protein</fullName>
    </submittedName>
</protein>
<dbReference type="RefSeq" id="WP_071564643.1">
    <property type="nucleotide sequence ID" value="NZ_MIQH01000660.1"/>
</dbReference>
<reference evidence="2" key="1">
    <citation type="submission" date="2016-09" db="EMBL/GenBank/DDBJ databases">
        <title>Genome Sequence of Bathymodiolus thermophilus sulfur-oxidizing gill endosymbiont.</title>
        <authorList>
            <person name="Ponnudurai R."/>
            <person name="Kleiner M."/>
            <person name="Sayavedra L."/>
            <person name="Thuermer A."/>
            <person name="Felbeck H."/>
            <person name="Schlueter R."/>
            <person name="Schweder T."/>
            <person name="Markert S."/>
        </authorList>
    </citation>
    <scope>NUCLEOTIDE SEQUENCE [LARGE SCALE GENOMIC DNA]</scope>
    <source>
        <strain evidence="2">BAT/CrabSpa'14</strain>
    </source>
</reference>
<dbReference type="AlphaFoldDB" id="A0A1J5TUG0"/>
<dbReference type="EMBL" id="MIQH01000660">
    <property type="protein sequence ID" value="OIR24450.1"/>
    <property type="molecule type" value="Genomic_DNA"/>
</dbReference>
<organism evidence="1 2">
    <name type="scientific">Bathymodiolus thermophilus thioautotrophic gill symbiont</name>
    <dbReference type="NCBI Taxonomy" id="2360"/>
    <lineage>
        <taxon>Bacteria</taxon>
        <taxon>Pseudomonadati</taxon>
        <taxon>Pseudomonadota</taxon>
        <taxon>Gammaproteobacteria</taxon>
        <taxon>sulfur-oxidizing symbionts</taxon>
    </lineage>
</organism>